<comment type="similarity">
    <text evidence="1">Belongs to the peptidase C48 family.</text>
</comment>
<protein>
    <recommendedName>
        <fullName evidence="5">Ubiquitin-like protease family profile domain-containing protein</fullName>
    </recommendedName>
</protein>
<name>A0ABU6V2Z1_9FABA</name>
<feature type="domain" description="Ubiquitin-like protease family profile" evidence="5">
    <location>
        <begin position="112"/>
        <end position="132"/>
    </location>
</feature>
<comment type="caution">
    <text evidence="6">The sequence shown here is derived from an EMBL/GenBank/DDBJ whole genome shotgun (WGS) entry which is preliminary data.</text>
</comment>
<reference evidence="6 7" key="1">
    <citation type="journal article" date="2023" name="Plants (Basel)">
        <title>Bridging the Gap: Combining Genomics and Transcriptomics Approaches to Understand Stylosanthes scabra, an Orphan Legume from the Brazilian Caatinga.</title>
        <authorList>
            <person name="Ferreira-Neto J.R.C."/>
            <person name="da Silva M.D."/>
            <person name="Binneck E."/>
            <person name="de Melo N.F."/>
            <person name="da Silva R.H."/>
            <person name="de Melo A.L.T.M."/>
            <person name="Pandolfi V."/>
            <person name="Bustamante F.O."/>
            <person name="Brasileiro-Vidal A.C."/>
            <person name="Benko-Iseppon A.M."/>
        </authorList>
    </citation>
    <scope>NUCLEOTIDE SEQUENCE [LARGE SCALE GENOMIC DNA]</scope>
    <source>
        <tissue evidence="6">Leaves</tissue>
    </source>
</reference>
<keyword evidence="7" id="KW-1185">Reference proteome</keyword>
<dbReference type="Pfam" id="PF02902">
    <property type="entry name" value="Peptidase_C48"/>
    <property type="match status" value="1"/>
</dbReference>
<dbReference type="EMBL" id="JASCZI010151052">
    <property type="protein sequence ID" value="MED6167986.1"/>
    <property type="molecule type" value="Genomic_DNA"/>
</dbReference>
<organism evidence="6 7">
    <name type="scientific">Stylosanthes scabra</name>
    <dbReference type="NCBI Taxonomy" id="79078"/>
    <lineage>
        <taxon>Eukaryota</taxon>
        <taxon>Viridiplantae</taxon>
        <taxon>Streptophyta</taxon>
        <taxon>Embryophyta</taxon>
        <taxon>Tracheophyta</taxon>
        <taxon>Spermatophyta</taxon>
        <taxon>Magnoliopsida</taxon>
        <taxon>eudicotyledons</taxon>
        <taxon>Gunneridae</taxon>
        <taxon>Pentapetalae</taxon>
        <taxon>rosids</taxon>
        <taxon>fabids</taxon>
        <taxon>Fabales</taxon>
        <taxon>Fabaceae</taxon>
        <taxon>Papilionoideae</taxon>
        <taxon>50 kb inversion clade</taxon>
        <taxon>dalbergioids sensu lato</taxon>
        <taxon>Dalbergieae</taxon>
        <taxon>Pterocarpus clade</taxon>
        <taxon>Stylosanthes</taxon>
    </lineage>
</organism>
<keyword evidence="3" id="KW-0378">Hydrolase</keyword>
<evidence type="ECO:0000256" key="3">
    <source>
        <dbReference type="ARBA" id="ARBA00022801"/>
    </source>
</evidence>
<evidence type="ECO:0000259" key="5">
    <source>
        <dbReference type="Pfam" id="PF02902"/>
    </source>
</evidence>
<evidence type="ECO:0000256" key="2">
    <source>
        <dbReference type="ARBA" id="ARBA00022670"/>
    </source>
</evidence>
<dbReference type="SUPFAM" id="SSF54001">
    <property type="entry name" value="Cysteine proteinases"/>
    <property type="match status" value="1"/>
</dbReference>
<dbReference type="InterPro" id="IPR038765">
    <property type="entry name" value="Papain-like_cys_pep_sf"/>
</dbReference>
<evidence type="ECO:0000256" key="1">
    <source>
        <dbReference type="ARBA" id="ARBA00005234"/>
    </source>
</evidence>
<gene>
    <name evidence="6" type="ORF">PIB30_008011</name>
</gene>
<feature type="region of interest" description="Disordered" evidence="4">
    <location>
        <begin position="1"/>
        <end position="50"/>
    </location>
</feature>
<feature type="compositionally biased region" description="Low complexity" evidence="4">
    <location>
        <begin position="35"/>
        <end position="50"/>
    </location>
</feature>
<dbReference type="Proteomes" id="UP001341840">
    <property type="component" value="Unassembled WGS sequence"/>
</dbReference>
<dbReference type="Gene3D" id="3.40.395.10">
    <property type="entry name" value="Adenoviral Proteinase, Chain A"/>
    <property type="match status" value="1"/>
</dbReference>
<proteinExistence type="inferred from homology"/>
<accession>A0ABU6V2Z1</accession>
<evidence type="ECO:0000313" key="7">
    <source>
        <dbReference type="Proteomes" id="UP001341840"/>
    </source>
</evidence>
<keyword evidence="2" id="KW-0645">Protease</keyword>
<dbReference type="InterPro" id="IPR003653">
    <property type="entry name" value="Peptidase_C48_C"/>
</dbReference>
<sequence length="207" mass="23228">MSESLVRVERKSKRKNDSVPAHVPVLGIHDSDSETPPTTTQSTSGRRGNTTITITRIAITTTTTKNISSPIDERTTLNKFASNILNQLLRWVGAPTILKKGSWSLVPTYIIVPQQPNDYDCAVFVMKWMELIDPTKLHGCCTYNIEEWTDPMLNEFRKKIVAKTILSKENTMRADAIRAAQEMRRIKPSAALCSPFLQLSTPDLPSK</sequence>
<evidence type="ECO:0000256" key="4">
    <source>
        <dbReference type="SAM" id="MobiDB-lite"/>
    </source>
</evidence>
<evidence type="ECO:0000313" key="6">
    <source>
        <dbReference type="EMBL" id="MED6167986.1"/>
    </source>
</evidence>